<dbReference type="AlphaFoldDB" id="A0A7S2KE09"/>
<evidence type="ECO:0000256" key="4">
    <source>
        <dbReference type="ARBA" id="ARBA00022827"/>
    </source>
</evidence>
<evidence type="ECO:0000256" key="3">
    <source>
        <dbReference type="ARBA" id="ARBA00022630"/>
    </source>
</evidence>
<dbReference type="PANTHER" id="PTHR43014">
    <property type="entry name" value="MERCURIC REDUCTASE"/>
    <property type="match status" value="1"/>
</dbReference>
<dbReference type="PRINTS" id="PR00368">
    <property type="entry name" value="FADPNR"/>
</dbReference>
<comment type="similarity">
    <text evidence="2">Belongs to the class-I pyridine nucleotide-disulfide oxidoreductase family.</text>
</comment>
<accession>A0A7S2KE09</accession>
<dbReference type="GO" id="GO:0003955">
    <property type="term" value="F:NAD(P)H dehydrogenase (quinone) activity"/>
    <property type="evidence" value="ECO:0007669"/>
    <property type="project" value="TreeGrafter"/>
</dbReference>
<evidence type="ECO:0000256" key="2">
    <source>
        <dbReference type="ARBA" id="ARBA00007532"/>
    </source>
</evidence>
<evidence type="ECO:0000256" key="5">
    <source>
        <dbReference type="ARBA" id="ARBA00023002"/>
    </source>
</evidence>
<protein>
    <recommendedName>
        <fullName evidence="9">Pyridine nucleotide-disulphide oxidoreductase dimerisation domain-containing protein</fullName>
    </recommendedName>
</protein>
<dbReference type="InterPro" id="IPR023753">
    <property type="entry name" value="FAD/NAD-binding_dom"/>
</dbReference>
<dbReference type="InterPro" id="IPR004099">
    <property type="entry name" value="Pyr_nucl-diS_OxRdtase_dimer"/>
</dbReference>
<evidence type="ECO:0000256" key="1">
    <source>
        <dbReference type="ARBA" id="ARBA00001974"/>
    </source>
</evidence>
<reference evidence="8" key="1">
    <citation type="submission" date="2021-01" db="EMBL/GenBank/DDBJ databases">
        <authorList>
            <person name="Corre E."/>
            <person name="Pelletier E."/>
            <person name="Niang G."/>
            <person name="Scheremetjew M."/>
            <person name="Finn R."/>
            <person name="Kale V."/>
            <person name="Holt S."/>
            <person name="Cochrane G."/>
            <person name="Meng A."/>
            <person name="Brown T."/>
            <person name="Cohen L."/>
        </authorList>
    </citation>
    <scope>NUCLEOTIDE SEQUENCE</scope>
    <source>
        <strain evidence="8">B650</strain>
    </source>
</reference>
<sequence>MTPSLFPRGDEDVALSIEAALVSDGVKLVHNMQYDEVKTVSVADPVSMVVIGSDGHEKIEVECDLLLVAAGRTPNTSNLGLEDAGIDYDRGGIIVDDLLHSSNPNVLAVGDCVSGVPRLTHMSGEMAKVAVQNGIFNDSWKLSSLVVPATMYTEPEYASVGRTDTEGDDVDVFMASIEHNDRSILEGEEHPGFVKVLCAKGTDQIVGAIIVSSRAGEMINEIVLAMSQGIGLTGIGRSIHSYPTLGESVMGAGLSYIRSQWKILK</sequence>
<dbReference type="SUPFAM" id="SSF51905">
    <property type="entry name" value="FAD/NAD(P)-binding domain"/>
    <property type="match status" value="1"/>
</dbReference>
<feature type="domain" description="FAD/NAD(P)-binding" evidence="7">
    <location>
        <begin position="5"/>
        <end position="126"/>
    </location>
</feature>
<dbReference type="Gene3D" id="3.30.390.30">
    <property type="match status" value="1"/>
</dbReference>
<evidence type="ECO:0000259" key="7">
    <source>
        <dbReference type="Pfam" id="PF07992"/>
    </source>
</evidence>
<keyword evidence="3" id="KW-0285">Flavoprotein</keyword>
<comment type="cofactor">
    <cofactor evidence="1">
        <name>FAD</name>
        <dbReference type="ChEBI" id="CHEBI:57692"/>
    </cofactor>
</comment>
<proteinExistence type="inferred from homology"/>
<dbReference type="FunFam" id="3.30.390.30:FF:000001">
    <property type="entry name" value="Dihydrolipoyl dehydrogenase"/>
    <property type="match status" value="1"/>
</dbReference>
<dbReference type="GO" id="GO:0050660">
    <property type="term" value="F:flavin adenine dinucleotide binding"/>
    <property type="evidence" value="ECO:0007669"/>
    <property type="project" value="TreeGrafter"/>
</dbReference>
<feature type="domain" description="Pyridine nucleotide-disulphide oxidoreductase dimerisation" evidence="6">
    <location>
        <begin position="147"/>
        <end position="250"/>
    </location>
</feature>
<evidence type="ECO:0000313" key="8">
    <source>
        <dbReference type="EMBL" id="CAD9573736.1"/>
    </source>
</evidence>
<dbReference type="SUPFAM" id="SSF55424">
    <property type="entry name" value="FAD/NAD-linked reductases, dimerisation (C-terminal) domain"/>
    <property type="match status" value="1"/>
</dbReference>
<evidence type="ECO:0008006" key="9">
    <source>
        <dbReference type="Google" id="ProtNLM"/>
    </source>
</evidence>
<name>A0A7S2KE09_9STRA</name>
<evidence type="ECO:0000259" key="6">
    <source>
        <dbReference type="Pfam" id="PF02852"/>
    </source>
</evidence>
<dbReference type="PANTHER" id="PTHR43014:SF2">
    <property type="entry name" value="MERCURIC REDUCTASE"/>
    <property type="match status" value="1"/>
</dbReference>
<dbReference type="Gene3D" id="3.50.50.60">
    <property type="entry name" value="FAD/NAD(P)-binding domain"/>
    <property type="match status" value="2"/>
</dbReference>
<keyword evidence="4" id="KW-0274">FAD</keyword>
<dbReference type="Pfam" id="PF02852">
    <property type="entry name" value="Pyr_redox_dim"/>
    <property type="match status" value="1"/>
</dbReference>
<dbReference type="EMBL" id="HBGY01012940">
    <property type="protein sequence ID" value="CAD9573736.1"/>
    <property type="molecule type" value="Transcribed_RNA"/>
</dbReference>
<gene>
    <name evidence="8" type="ORF">LDAN0321_LOCUS8265</name>
</gene>
<dbReference type="Pfam" id="PF07992">
    <property type="entry name" value="Pyr_redox_2"/>
    <property type="match status" value="1"/>
</dbReference>
<keyword evidence="5" id="KW-0560">Oxidoreductase</keyword>
<dbReference type="InterPro" id="IPR036188">
    <property type="entry name" value="FAD/NAD-bd_sf"/>
</dbReference>
<dbReference type="PRINTS" id="PR00411">
    <property type="entry name" value="PNDRDTASEI"/>
</dbReference>
<organism evidence="8">
    <name type="scientific">Leptocylindrus danicus</name>
    <dbReference type="NCBI Taxonomy" id="163516"/>
    <lineage>
        <taxon>Eukaryota</taxon>
        <taxon>Sar</taxon>
        <taxon>Stramenopiles</taxon>
        <taxon>Ochrophyta</taxon>
        <taxon>Bacillariophyta</taxon>
        <taxon>Coscinodiscophyceae</taxon>
        <taxon>Chaetocerotophycidae</taxon>
        <taxon>Leptocylindrales</taxon>
        <taxon>Leptocylindraceae</taxon>
        <taxon>Leptocylindrus</taxon>
    </lineage>
</organism>
<dbReference type="InterPro" id="IPR016156">
    <property type="entry name" value="FAD/NAD-linked_Rdtase_dimer_sf"/>
</dbReference>